<evidence type="ECO:0000259" key="9">
    <source>
        <dbReference type="Pfam" id="PF01048"/>
    </source>
</evidence>
<dbReference type="RefSeq" id="WP_078768176.1">
    <property type="nucleotide sequence ID" value="NZ_FUWW01000005.1"/>
</dbReference>
<organism evidence="10 11">
    <name type="scientific">Eubacterium coprostanoligenes</name>
    <dbReference type="NCBI Taxonomy" id="290054"/>
    <lineage>
        <taxon>Bacteria</taxon>
        <taxon>Bacillati</taxon>
        <taxon>Bacillota</taxon>
        <taxon>Clostridia</taxon>
        <taxon>Eubacteriales</taxon>
        <taxon>Eubacteriaceae</taxon>
        <taxon>Eubacterium</taxon>
    </lineage>
</organism>
<evidence type="ECO:0000256" key="7">
    <source>
        <dbReference type="PIRNR" id="PIRNR000477"/>
    </source>
</evidence>
<accession>A0A1T4KYM4</accession>
<dbReference type="STRING" id="290054.SAMN02745114_00686"/>
<dbReference type="SUPFAM" id="SSF53167">
    <property type="entry name" value="Purine and uridine phosphorylases"/>
    <property type="match status" value="1"/>
</dbReference>
<dbReference type="Proteomes" id="UP000190657">
    <property type="component" value="Unassembled WGS sequence"/>
</dbReference>
<keyword evidence="4 7" id="KW-0328">Glycosyltransferase</keyword>
<feature type="domain" description="Nucleoside phosphorylase" evidence="9">
    <location>
        <begin position="18"/>
        <end position="264"/>
    </location>
</feature>
<comment type="catalytic activity">
    <reaction evidence="6">
        <text>a purine 2'-deoxy-D-ribonucleoside + phosphate = a purine nucleobase + 2-deoxy-alpha-D-ribose 1-phosphate</text>
        <dbReference type="Rhea" id="RHEA:36431"/>
        <dbReference type="ChEBI" id="CHEBI:26386"/>
        <dbReference type="ChEBI" id="CHEBI:43474"/>
        <dbReference type="ChEBI" id="CHEBI:57259"/>
        <dbReference type="ChEBI" id="CHEBI:142361"/>
        <dbReference type="EC" id="2.4.2.1"/>
    </reaction>
</comment>
<protein>
    <recommendedName>
        <fullName evidence="7">Purine nucleoside phosphorylase</fullName>
        <ecNumber evidence="7">2.4.2.1</ecNumber>
    </recommendedName>
    <alternativeName>
        <fullName evidence="7">Inosine-guanosine phosphorylase</fullName>
    </alternativeName>
</protein>
<proteinExistence type="inferred from homology"/>
<evidence type="ECO:0000313" key="10">
    <source>
        <dbReference type="EMBL" id="SJZ47407.1"/>
    </source>
</evidence>
<dbReference type="NCBIfam" id="NF006054">
    <property type="entry name" value="PRK08202.1"/>
    <property type="match status" value="1"/>
</dbReference>
<feature type="binding site" evidence="8">
    <location>
        <position position="207"/>
    </location>
    <ligand>
        <name>phosphate</name>
        <dbReference type="ChEBI" id="CHEBI:43474"/>
    </ligand>
</feature>
<dbReference type="NCBIfam" id="TIGR01697">
    <property type="entry name" value="PNPH-PUNA-XAPA"/>
    <property type="match status" value="1"/>
</dbReference>
<dbReference type="PANTHER" id="PTHR11904">
    <property type="entry name" value="METHYLTHIOADENOSINE/PURINE NUCLEOSIDE PHOSPHORYLASE"/>
    <property type="match status" value="1"/>
</dbReference>
<keyword evidence="11" id="KW-1185">Reference proteome</keyword>
<evidence type="ECO:0000256" key="6">
    <source>
        <dbReference type="ARBA" id="ARBA00048556"/>
    </source>
</evidence>
<evidence type="ECO:0000256" key="5">
    <source>
        <dbReference type="ARBA" id="ARBA00022679"/>
    </source>
</evidence>
<dbReference type="InterPro" id="IPR011270">
    <property type="entry name" value="Pur_Nuc_Pase_Ino/Guo-sp"/>
</dbReference>
<dbReference type="NCBIfam" id="TIGR01700">
    <property type="entry name" value="PNPH"/>
    <property type="match status" value="1"/>
</dbReference>
<sequence length="267" mass="29025">MQNKQLEYIKSVTDFEPEIAIVLGSGLGELANETTAIAKIEYKDIPDMPVSTAPSHKGQFVFGILEGKKVVLMQGRVHLYEGYSSNQIAGIIRLLKDLGVKTLLLTNATGGINKEFNVGDFMLIKDHISCFIDSPLIGANDENYGTRFPDMSNAYDKDLQKLIKKVAFENNINLKEGTYVQLKGPQFETPSEIKMMSILGADAVGMSTAVETIAGVHCGLKVGAISMISNMACGIYDKPLSGEDVTEAAEKAGPQFRKLIKETVKAL</sequence>
<dbReference type="PIRSF" id="PIRSF000477">
    <property type="entry name" value="PurNPase"/>
    <property type="match status" value="1"/>
</dbReference>
<dbReference type="InterPro" id="IPR035994">
    <property type="entry name" value="Nucleoside_phosphorylase_sf"/>
</dbReference>
<feature type="binding site" evidence="8">
    <location>
        <position position="230"/>
    </location>
    <ligand>
        <name>a purine D-ribonucleoside</name>
        <dbReference type="ChEBI" id="CHEBI:142355"/>
    </ligand>
</feature>
<feature type="binding site" evidence="8">
    <location>
        <position position="56"/>
    </location>
    <ligand>
        <name>phosphate</name>
        <dbReference type="ChEBI" id="CHEBI:43474"/>
    </ligand>
</feature>
<dbReference type="GO" id="GO:0004731">
    <property type="term" value="F:purine-nucleoside phosphorylase activity"/>
    <property type="evidence" value="ECO:0007669"/>
    <property type="project" value="UniProtKB-EC"/>
</dbReference>
<dbReference type="InterPro" id="IPR000845">
    <property type="entry name" value="Nucleoside_phosphorylase_d"/>
</dbReference>
<feature type="binding site" evidence="8">
    <location>
        <position position="25"/>
    </location>
    <ligand>
        <name>phosphate</name>
        <dbReference type="ChEBI" id="CHEBI:43474"/>
    </ligand>
</feature>
<dbReference type="OrthoDB" id="1523230at2"/>
<dbReference type="CDD" id="cd09009">
    <property type="entry name" value="PNP-EcPNPII_like"/>
    <property type="match status" value="1"/>
</dbReference>
<dbReference type="PANTHER" id="PTHR11904:SF9">
    <property type="entry name" value="PURINE NUCLEOSIDE PHOSPHORYLASE-RELATED"/>
    <property type="match status" value="1"/>
</dbReference>
<comment type="pathway">
    <text evidence="2 7">Purine metabolism; purine nucleoside salvage.</text>
</comment>
<comment type="function">
    <text evidence="1">The purine nucleoside phosphorylases catalyze the phosphorolytic breakdown of the N-glycosidic bond in the beta-(deoxy)ribonucleoside molecules, with the formation of the corresponding free purine bases and pentose-1-phosphate. Cleaves guanosine, inosine, 2'-deoxyguanosine and 2'-deoxyinosine.</text>
</comment>
<dbReference type="AlphaFoldDB" id="A0A1T4KYM4"/>
<evidence type="ECO:0000256" key="4">
    <source>
        <dbReference type="ARBA" id="ARBA00022676"/>
    </source>
</evidence>
<reference evidence="10 11" key="1">
    <citation type="submission" date="2017-02" db="EMBL/GenBank/DDBJ databases">
        <authorList>
            <person name="Peterson S.W."/>
        </authorList>
    </citation>
    <scope>NUCLEOTIDE SEQUENCE [LARGE SCALE GENOMIC DNA]</scope>
    <source>
        <strain evidence="10 11">ATCC 51222</strain>
    </source>
</reference>
<feature type="binding site" evidence="8">
    <location>
        <position position="188"/>
    </location>
    <ligand>
        <name>a purine D-ribonucleoside</name>
        <dbReference type="ChEBI" id="CHEBI:142355"/>
    </ligand>
</feature>
<evidence type="ECO:0000256" key="3">
    <source>
        <dbReference type="ARBA" id="ARBA00006751"/>
    </source>
</evidence>
<dbReference type="Pfam" id="PF01048">
    <property type="entry name" value="PNP_UDP_1"/>
    <property type="match status" value="1"/>
</dbReference>
<evidence type="ECO:0000256" key="2">
    <source>
        <dbReference type="ARBA" id="ARBA00005058"/>
    </source>
</evidence>
<evidence type="ECO:0000256" key="1">
    <source>
        <dbReference type="ARBA" id="ARBA00002678"/>
    </source>
</evidence>
<feature type="binding site" evidence="8">
    <location>
        <position position="108"/>
    </location>
    <ligand>
        <name>phosphate</name>
        <dbReference type="ChEBI" id="CHEBI:43474"/>
    </ligand>
</feature>
<keyword evidence="5 7" id="KW-0808">Transferase</keyword>
<evidence type="ECO:0000256" key="8">
    <source>
        <dbReference type="PIRSR" id="PIRSR000477-2"/>
    </source>
</evidence>
<feature type="binding site" evidence="8">
    <location>
        <begin position="76"/>
        <end position="78"/>
    </location>
    <ligand>
        <name>phosphate</name>
        <dbReference type="ChEBI" id="CHEBI:43474"/>
    </ligand>
</feature>
<name>A0A1T4KYM4_9FIRM</name>
<evidence type="ECO:0000313" key="11">
    <source>
        <dbReference type="Proteomes" id="UP000190657"/>
    </source>
</evidence>
<dbReference type="GO" id="GO:0009116">
    <property type="term" value="P:nucleoside metabolic process"/>
    <property type="evidence" value="ECO:0007669"/>
    <property type="project" value="InterPro"/>
</dbReference>
<dbReference type="InterPro" id="IPR011268">
    <property type="entry name" value="Purine_phosphorylase"/>
</dbReference>
<gene>
    <name evidence="10" type="ORF">SAMN02745114_00686</name>
</gene>
<dbReference type="EMBL" id="FUWW01000005">
    <property type="protein sequence ID" value="SJZ47407.1"/>
    <property type="molecule type" value="Genomic_DNA"/>
</dbReference>
<dbReference type="Gene3D" id="3.40.50.1580">
    <property type="entry name" value="Nucleoside phosphorylase domain"/>
    <property type="match status" value="1"/>
</dbReference>
<dbReference type="EC" id="2.4.2.1" evidence="7"/>
<comment type="similarity">
    <text evidence="3 7">Belongs to the PNP/MTAP phosphorylase family.</text>
</comment>
<dbReference type="GO" id="GO:0005737">
    <property type="term" value="C:cytoplasm"/>
    <property type="evidence" value="ECO:0007669"/>
    <property type="project" value="TreeGrafter"/>
</dbReference>
<dbReference type="UniPathway" id="UPA00606"/>